<protein>
    <recommendedName>
        <fullName evidence="2">DUF4371 domain-containing protein</fullName>
    </recommendedName>
</protein>
<gene>
    <name evidence="3" type="ORF">Zmor_018201</name>
</gene>
<dbReference type="InterPro" id="IPR025398">
    <property type="entry name" value="DUF4371"/>
</dbReference>
<proteinExistence type="predicted"/>
<comment type="caution">
    <text evidence="3">The sequence shown here is derived from an EMBL/GenBank/DDBJ whole genome shotgun (WGS) entry which is preliminary data.</text>
</comment>
<evidence type="ECO:0000256" key="1">
    <source>
        <dbReference type="SAM" id="MobiDB-lite"/>
    </source>
</evidence>
<organism evidence="3 4">
    <name type="scientific">Zophobas morio</name>
    <dbReference type="NCBI Taxonomy" id="2755281"/>
    <lineage>
        <taxon>Eukaryota</taxon>
        <taxon>Metazoa</taxon>
        <taxon>Ecdysozoa</taxon>
        <taxon>Arthropoda</taxon>
        <taxon>Hexapoda</taxon>
        <taxon>Insecta</taxon>
        <taxon>Pterygota</taxon>
        <taxon>Neoptera</taxon>
        <taxon>Endopterygota</taxon>
        <taxon>Coleoptera</taxon>
        <taxon>Polyphaga</taxon>
        <taxon>Cucujiformia</taxon>
        <taxon>Tenebrionidae</taxon>
        <taxon>Zophobas</taxon>
    </lineage>
</organism>
<name>A0AA38IB49_9CUCU</name>
<dbReference type="PANTHER" id="PTHR45749:SF37">
    <property type="entry name" value="OS05G0311600 PROTEIN"/>
    <property type="match status" value="1"/>
</dbReference>
<dbReference type="Pfam" id="PF14291">
    <property type="entry name" value="DUF4371"/>
    <property type="match status" value="1"/>
</dbReference>
<feature type="region of interest" description="Disordered" evidence="1">
    <location>
        <begin position="1"/>
        <end position="29"/>
    </location>
</feature>
<dbReference type="AlphaFoldDB" id="A0AA38IB49"/>
<dbReference type="Proteomes" id="UP001168821">
    <property type="component" value="Unassembled WGS sequence"/>
</dbReference>
<sequence length="344" mass="39375">MDRFLIKKNPQTPVSDKEENEQKAKEEAFTKKGFKNWKNPSTKNKGIPKHVVSDIPRSATKMWVERQRRDATNRSVSTLLNDDVLKMRRYYVKSIAEIIQFLAVNEVALRGTYSLEENEVIGLFNNLFSFMLKKDEQPADAYKIMPQNANYRSPEIQNEIIQILADMVKEQNVNDIKSADVSWHTILVDGTKDKNRRENVALAIRYVKNGQVAESILCIKTCDKFDTATFTDIILNELNENGLSTKNIPSQCYDGASVVSGKEGDVQASVQKKKINRKVSYVHCANHRLHLVVVKALDSEDLVQRFFQQCASLYCFFSHSKVHSLYHGQNLLGYYLKGGMDIRK</sequence>
<evidence type="ECO:0000259" key="2">
    <source>
        <dbReference type="Pfam" id="PF14291"/>
    </source>
</evidence>
<evidence type="ECO:0000313" key="3">
    <source>
        <dbReference type="EMBL" id="KAJ3652218.1"/>
    </source>
</evidence>
<reference evidence="3" key="1">
    <citation type="journal article" date="2023" name="G3 (Bethesda)">
        <title>Whole genome assemblies of Zophobas morio and Tenebrio molitor.</title>
        <authorList>
            <person name="Kaur S."/>
            <person name="Stinson S.A."/>
            <person name="diCenzo G.C."/>
        </authorList>
    </citation>
    <scope>NUCLEOTIDE SEQUENCE</scope>
    <source>
        <strain evidence="3">QUZm001</strain>
    </source>
</reference>
<evidence type="ECO:0000313" key="4">
    <source>
        <dbReference type="Proteomes" id="UP001168821"/>
    </source>
</evidence>
<accession>A0AA38IB49</accession>
<dbReference type="EMBL" id="JALNTZ010000005">
    <property type="protein sequence ID" value="KAJ3652218.1"/>
    <property type="molecule type" value="Genomic_DNA"/>
</dbReference>
<keyword evidence="4" id="KW-1185">Reference proteome</keyword>
<dbReference type="PANTHER" id="PTHR45749">
    <property type="match status" value="1"/>
</dbReference>
<feature type="compositionally biased region" description="Basic and acidic residues" evidence="1">
    <location>
        <begin position="15"/>
        <end position="29"/>
    </location>
</feature>
<feature type="domain" description="DUF4371" evidence="2">
    <location>
        <begin position="61"/>
        <end position="261"/>
    </location>
</feature>